<dbReference type="InterPro" id="IPR010865">
    <property type="entry name" value="DUF1499"/>
</dbReference>
<dbReference type="Proteomes" id="UP001214043">
    <property type="component" value="Chromosome"/>
</dbReference>
<protein>
    <submittedName>
        <fullName evidence="2">DUF1499 domain-containing protein</fullName>
    </submittedName>
</protein>
<organism evidence="2 3">
    <name type="scientific">Hyphococcus flavus</name>
    <dbReference type="NCBI Taxonomy" id="1866326"/>
    <lineage>
        <taxon>Bacteria</taxon>
        <taxon>Pseudomonadati</taxon>
        <taxon>Pseudomonadota</taxon>
        <taxon>Alphaproteobacteria</taxon>
        <taxon>Parvularculales</taxon>
        <taxon>Parvularculaceae</taxon>
        <taxon>Hyphococcus</taxon>
    </lineage>
</organism>
<dbReference type="PROSITE" id="PS51257">
    <property type="entry name" value="PROKAR_LIPOPROTEIN"/>
    <property type="match status" value="1"/>
</dbReference>
<evidence type="ECO:0000313" key="3">
    <source>
        <dbReference type="Proteomes" id="UP001214043"/>
    </source>
</evidence>
<dbReference type="Pfam" id="PF07386">
    <property type="entry name" value="DUF1499"/>
    <property type="match status" value="1"/>
</dbReference>
<proteinExistence type="predicted"/>
<keyword evidence="1" id="KW-0472">Membrane</keyword>
<keyword evidence="3" id="KW-1185">Reference proteome</keyword>
<feature type="transmembrane region" description="Helical" evidence="1">
    <location>
        <begin position="80"/>
        <end position="99"/>
    </location>
</feature>
<dbReference type="EMBL" id="CP118166">
    <property type="protein sequence ID" value="WDI30949.1"/>
    <property type="molecule type" value="Genomic_DNA"/>
</dbReference>
<evidence type="ECO:0000256" key="1">
    <source>
        <dbReference type="SAM" id="Phobius"/>
    </source>
</evidence>
<gene>
    <name evidence="2" type="ORF">PUV54_13395</name>
</gene>
<dbReference type="AlphaFoldDB" id="A0AAE9ZAW0"/>
<dbReference type="KEGG" id="hfl:PUV54_13395"/>
<evidence type="ECO:0000313" key="2">
    <source>
        <dbReference type="EMBL" id="WDI30949.1"/>
    </source>
</evidence>
<name>A0AAE9ZAW0_9PROT</name>
<feature type="transmembrane region" description="Helical" evidence="1">
    <location>
        <begin position="49"/>
        <end position="73"/>
    </location>
</feature>
<reference evidence="2" key="1">
    <citation type="submission" date="2023-02" db="EMBL/GenBank/DDBJ databases">
        <title>Genome sequence of Hyphococcus flavus.</title>
        <authorList>
            <person name="Rong J.-C."/>
            <person name="Zhao Q."/>
            <person name="Yi M."/>
            <person name="Wu J.-Y."/>
        </authorList>
    </citation>
    <scope>NUCLEOTIDE SEQUENCE</scope>
    <source>
        <strain evidence="2">MCCC 1K03223</strain>
    </source>
</reference>
<keyword evidence="1" id="KW-1133">Transmembrane helix</keyword>
<accession>A0AAE9ZAW0</accession>
<keyword evidence="1" id="KW-0812">Transmembrane</keyword>
<sequence length="261" mass="27819">MRVLITLVSLAAFGCALAVGVAGPGSKMGWWEFGTGFSMMRTVASPKEIFGLVSLSPIFTLAGLSLLGGLIALIAKPRSLGLFAIIAAAAAAGAGMVPVKMRELVAANPFIHDITTDFDNPPAIIAGAGLDRVNPPEYVGSELVRGTEQTVADAQREAFPDIQPMVVNAGLDETREIVREILPAMKMEILDETLMEDGWHIEAAYTSFWYGFVDDFVVRLTPQGSMTRVDVRSKSRVGGSDLGANAKRVKAFFEKLDAATA</sequence>